<keyword evidence="2" id="KW-1185">Reference proteome</keyword>
<dbReference type="Proteomes" id="UP001165064">
    <property type="component" value="Unassembled WGS sequence"/>
</dbReference>
<name>A0ACB5T260_AMBMO</name>
<dbReference type="EMBL" id="BSXS01002688">
    <property type="protein sequence ID" value="GME79659.1"/>
    <property type="molecule type" value="Genomic_DNA"/>
</dbReference>
<evidence type="ECO:0000313" key="2">
    <source>
        <dbReference type="Proteomes" id="UP001165064"/>
    </source>
</evidence>
<comment type="caution">
    <text evidence="1">The sequence shown here is derived from an EMBL/GenBank/DDBJ whole genome shotgun (WGS) entry which is preliminary data.</text>
</comment>
<protein>
    <submittedName>
        <fullName evidence="1">Unnamed protein product</fullName>
    </submittedName>
</protein>
<evidence type="ECO:0000313" key="1">
    <source>
        <dbReference type="EMBL" id="GME79659.1"/>
    </source>
</evidence>
<sequence length="377" mass="40549">MVSNIAKTANLASSVLKSSVAQSLKINHPLSQSVRSAGTAAGATTITVRDALNKAMEEELDRDPDVFLMGEEVAQYNGAYKISRGLLDKFGPHRIIDTPITEMGFTGLCVGAALSGLKPICEFMTINFAMQSIDQIINSAAKTFYMSGGKQPCNITFRGPNGAAAGVAAQHSQDYSAWYGSIPGMKVISPFSAEDYRGLIKAAIRDPNPVMFLENELLYGESFELSEEAASPDFVIPIGKAKIEREGTDVSVISHTRNLLFCLEAAKVVKEKYGVSVEVLNLRSIKPLDLDAIFATVKKTGHAITVEAGFPGFGVGSEICAQVMESEAFDYLDAPIERITGCEVPTPYAKSLEDFAFPDTPTVVRGIEKVLSLGEWA</sequence>
<proteinExistence type="predicted"/>
<accession>A0ACB5T260</accession>
<reference evidence="1" key="1">
    <citation type="submission" date="2023-04" db="EMBL/GenBank/DDBJ databases">
        <title>Ambrosiozyma monospora NBRC 10751.</title>
        <authorList>
            <person name="Ichikawa N."/>
            <person name="Sato H."/>
            <person name="Tonouchi N."/>
        </authorList>
    </citation>
    <scope>NUCLEOTIDE SEQUENCE</scope>
    <source>
        <strain evidence="1">NBRC 10751</strain>
    </source>
</reference>
<gene>
    <name evidence="1" type="ORF">Amon02_000406400</name>
</gene>
<organism evidence="1 2">
    <name type="scientific">Ambrosiozyma monospora</name>
    <name type="common">Yeast</name>
    <name type="synonym">Endomycopsis monosporus</name>
    <dbReference type="NCBI Taxonomy" id="43982"/>
    <lineage>
        <taxon>Eukaryota</taxon>
        <taxon>Fungi</taxon>
        <taxon>Dikarya</taxon>
        <taxon>Ascomycota</taxon>
        <taxon>Saccharomycotina</taxon>
        <taxon>Pichiomycetes</taxon>
        <taxon>Pichiales</taxon>
        <taxon>Pichiaceae</taxon>
        <taxon>Ambrosiozyma</taxon>
    </lineage>
</organism>